<sequence>MKKIIFTLLLATSAILFAKTEEPKVKTEESKVEAVLIAKKNFKDEKAVIKVSKELKQAMNLEGCLAIAFTIINVDPPLGTAMISSCLENYSK</sequence>
<evidence type="ECO:0000313" key="2">
    <source>
        <dbReference type="EMBL" id="RTZ50283.1"/>
    </source>
</evidence>
<dbReference type="AlphaFoldDB" id="A0A3S0NPR0"/>
<proteinExistence type="predicted"/>
<evidence type="ECO:0000313" key="3">
    <source>
        <dbReference type="Proteomes" id="UP000276953"/>
    </source>
</evidence>
<accession>A0A3S0NPR0</accession>
<feature type="chain" id="PRO_5018633945" evidence="1">
    <location>
        <begin position="19"/>
        <end position="92"/>
    </location>
</feature>
<keyword evidence="1" id="KW-0732">Signal</keyword>
<evidence type="ECO:0000256" key="1">
    <source>
        <dbReference type="SAM" id="SignalP"/>
    </source>
</evidence>
<reference evidence="2 3" key="1">
    <citation type="submission" date="2018-12" db="EMBL/GenBank/DDBJ databases">
        <title>Draft Genome Sequence of Chryseobacterium arthrosphaerae strain ED882-96 Isolated from the Blood of a Patient with Liver Cirrhosis in Taiwan.</title>
        <authorList>
            <person name="Lin J.-N."/>
            <person name="Lai C.-H."/>
            <person name="Yang C.-H."/>
            <person name="Huang Y.-H."/>
        </authorList>
    </citation>
    <scope>NUCLEOTIDE SEQUENCE [LARGE SCALE GENOMIC DNA]</scope>
    <source>
        <strain evidence="2 3">ED882-96</strain>
    </source>
</reference>
<dbReference type="Proteomes" id="UP000276953">
    <property type="component" value="Unassembled WGS sequence"/>
</dbReference>
<dbReference type="EMBL" id="RYFC01000001">
    <property type="protein sequence ID" value="RTZ50283.1"/>
    <property type="molecule type" value="Genomic_DNA"/>
</dbReference>
<protein>
    <submittedName>
        <fullName evidence="2">Uncharacterized protein</fullName>
    </submittedName>
</protein>
<comment type="caution">
    <text evidence="2">The sequence shown here is derived from an EMBL/GenBank/DDBJ whole genome shotgun (WGS) entry which is preliminary data.</text>
</comment>
<organism evidence="2 3">
    <name type="scientific">Chryseobacterium arthrosphaerae</name>
    <dbReference type="NCBI Taxonomy" id="651561"/>
    <lineage>
        <taxon>Bacteria</taxon>
        <taxon>Pseudomonadati</taxon>
        <taxon>Bacteroidota</taxon>
        <taxon>Flavobacteriia</taxon>
        <taxon>Flavobacteriales</taxon>
        <taxon>Weeksellaceae</taxon>
        <taxon>Chryseobacterium group</taxon>
        <taxon>Chryseobacterium</taxon>
    </lineage>
</organism>
<gene>
    <name evidence="2" type="ORF">EJ377_10525</name>
</gene>
<name>A0A3S0NPR0_9FLAO</name>
<feature type="signal peptide" evidence="1">
    <location>
        <begin position="1"/>
        <end position="18"/>
    </location>
</feature>